<feature type="domain" description="Sequence-variable mosaic (SVM) signal sequence" evidence="2">
    <location>
        <begin position="1"/>
        <end position="33"/>
    </location>
</feature>
<feature type="coiled-coil region" evidence="1">
    <location>
        <begin position="151"/>
        <end position="178"/>
    </location>
</feature>
<dbReference type="EMBL" id="CP146843">
    <property type="protein sequence ID" value="WYY26257.1"/>
    <property type="molecule type" value="Genomic_DNA"/>
</dbReference>
<evidence type="ECO:0000313" key="4">
    <source>
        <dbReference type="Proteomes" id="UP001484199"/>
    </source>
</evidence>
<dbReference type="InterPro" id="IPR021970">
    <property type="entry name" value="SVM_signal"/>
</dbReference>
<evidence type="ECO:0000259" key="2">
    <source>
        <dbReference type="Pfam" id="PF12113"/>
    </source>
</evidence>
<dbReference type="Proteomes" id="UP001484199">
    <property type="component" value="Chromosome"/>
</dbReference>
<evidence type="ECO:0000256" key="1">
    <source>
        <dbReference type="SAM" id="Coils"/>
    </source>
</evidence>
<name>A0ABZ2U947_ASHYP</name>
<sequence>MIKLQKKIKIIYLCLITFIGILFILNDNQVMAMNNNPSSNINNEIIINNIEEFQNLMLLQRNSVQQIINALSNHAFEPEILNLLNRHNQIHGQIVNYQQRLLNIQQQMIRNFDNNMTRIQLESECLSLENSMMIAINGTPLHASESQINVLRNIQINIDQTQAQIQNIIQQIRQQQRNNNPNNRRRC</sequence>
<reference evidence="3" key="1">
    <citation type="submission" date="2024-03" db="EMBL/GenBank/DDBJ databases">
        <title>The Complete Genome of 'Candidatus Phytoplasma fraxini' AshY1 from the Ash Yellows Group.</title>
        <authorList>
            <person name="Boehm J.W."/>
            <person name="Huettel B."/>
            <person name="Schneider B."/>
            <person name="Kube M."/>
        </authorList>
    </citation>
    <scope>NUCLEOTIDE SEQUENCE [LARGE SCALE GENOMIC DNA]</scope>
    <source>
        <strain evidence="3">AshY1</strain>
    </source>
</reference>
<dbReference type="Pfam" id="PF12113">
    <property type="entry name" value="SVM_signal"/>
    <property type="match status" value="1"/>
</dbReference>
<proteinExistence type="predicted"/>
<keyword evidence="4" id="KW-1185">Reference proteome</keyword>
<accession>A0ABZ2U947</accession>
<organism evidence="3 4">
    <name type="scientific">Ash yellows phytoplasma</name>
    <dbReference type="NCBI Taxonomy" id="35780"/>
    <lineage>
        <taxon>Bacteria</taxon>
        <taxon>Bacillati</taxon>
        <taxon>Mycoplasmatota</taxon>
        <taxon>Mollicutes</taxon>
        <taxon>Acholeplasmatales</taxon>
        <taxon>Acholeplasmataceae</taxon>
        <taxon>Candidatus Phytoplasma</taxon>
        <taxon>16SrVII (Ash yellows group)</taxon>
    </lineage>
</organism>
<protein>
    <submittedName>
        <fullName evidence="3">SVM family protein</fullName>
    </submittedName>
</protein>
<gene>
    <name evidence="3" type="ORF">AshY1_01090</name>
</gene>
<dbReference type="RefSeq" id="WP_341266664.1">
    <property type="nucleotide sequence ID" value="NZ_CP146843.1"/>
</dbReference>
<keyword evidence="1" id="KW-0175">Coiled coil</keyword>
<evidence type="ECO:0000313" key="3">
    <source>
        <dbReference type="EMBL" id="WYY26257.1"/>
    </source>
</evidence>